<feature type="transmembrane region" description="Helical" evidence="15">
    <location>
        <begin position="49"/>
        <end position="72"/>
    </location>
</feature>
<proteinExistence type="inferred from homology"/>
<evidence type="ECO:0000256" key="5">
    <source>
        <dbReference type="ARBA" id="ARBA00022475"/>
    </source>
</evidence>
<dbReference type="GO" id="GO:0046872">
    <property type="term" value="F:metal ion binding"/>
    <property type="evidence" value="ECO:0007669"/>
    <property type="project" value="UniProtKB-UniRule"/>
</dbReference>
<evidence type="ECO:0000256" key="12">
    <source>
        <dbReference type="ARBA" id="ARBA00023136"/>
    </source>
</evidence>
<dbReference type="PIRSF" id="PIRSF004638">
    <property type="entry name" value="UCP004638"/>
    <property type="match status" value="1"/>
</dbReference>
<gene>
    <name evidence="16" type="ORF">FKV23_14275</name>
</gene>
<dbReference type="AlphaFoldDB" id="A0A514BUT3"/>
<dbReference type="KEGG" id="lyj:FKV23_14275"/>
<dbReference type="UniPathway" id="UPA00251">
    <property type="reaction ID" value="UER00324"/>
</dbReference>
<keyword evidence="11 14" id="KW-0408">Iron</keyword>
<dbReference type="PANTHER" id="PTHR40255:SF1">
    <property type="entry name" value="PROTOPORPHYRINOGEN IX OXIDASE"/>
    <property type="match status" value="1"/>
</dbReference>
<dbReference type="Pfam" id="PF03653">
    <property type="entry name" value="UPF0093"/>
    <property type="match status" value="1"/>
</dbReference>
<evidence type="ECO:0000313" key="16">
    <source>
        <dbReference type="EMBL" id="QDH71122.1"/>
    </source>
</evidence>
<evidence type="ECO:0000256" key="3">
    <source>
        <dbReference type="ARBA" id="ARBA00006501"/>
    </source>
</evidence>
<organism evidence="16 17">
    <name type="scientific">Marilutibacter alkalisoli</name>
    <dbReference type="NCBI Taxonomy" id="2591633"/>
    <lineage>
        <taxon>Bacteria</taxon>
        <taxon>Pseudomonadati</taxon>
        <taxon>Pseudomonadota</taxon>
        <taxon>Gammaproteobacteria</taxon>
        <taxon>Lysobacterales</taxon>
        <taxon>Lysobacteraceae</taxon>
        <taxon>Marilutibacter</taxon>
    </lineage>
</organism>
<evidence type="ECO:0000256" key="11">
    <source>
        <dbReference type="ARBA" id="ARBA00023004"/>
    </source>
</evidence>
<protein>
    <recommendedName>
        <fullName evidence="4 14">Protoporphyrinogen IX oxidase</fullName>
        <ecNumber evidence="14">1.3.99.-</ecNumber>
    </recommendedName>
</protein>
<keyword evidence="5 14" id="KW-1003">Cell membrane</keyword>
<feature type="transmembrane region" description="Helical" evidence="15">
    <location>
        <begin position="6"/>
        <end position="28"/>
    </location>
</feature>
<dbReference type="RefSeq" id="WP_141624454.1">
    <property type="nucleotide sequence ID" value="NZ_CP041242.1"/>
</dbReference>
<comment type="cofactor">
    <cofactor evidence="14">
        <name>heme b</name>
        <dbReference type="ChEBI" id="CHEBI:60344"/>
    </cofactor>
    <text evidence="14">Binds 1 heme b (iron(II)-protoporphyrin IX) group per subunit.</text>
</comment>
<dbReference type="InterPro" id="IPR005265">
    <property type="entry name" value="HemJ-like"/>
</dbReference>
<evidence type="ECO:0000256" key="2">
    <source>
        <dbReference type="ARBA" id="ARBA00005073"/>
    </source>
</evidence>
<feature type="transmembrane region" description="Helical" evidence="15">
    <location>
        <begin position="78"/>
        <end position="101"/>
    </location>
</feature>
<dbReference type="OrthoDB" id="9800824at2"/>
<keyword evidence="7 15" id="KW-0812">Transmembrane</keyword>
<keyword evidence="17" id="KW-1185">Reference proteome</keyword>
<evidence type="ECO:0000256" key="13">
    <source>
        <dbReference type="ARBA" id="ARBA00048390"/>
    </source>
</evidence>
<dbReference type="GO" id="GO:0070818">
    <property type="term" value="F:protoporphyrinogen oxidase activity"/>
    <property type="evidence" value="ECO:0007669"/>
    <property type="project" value="UniProtKB-UniRule"/>
</dbReference>
<evidence type="ECO:0000256" key="8">
    <source>
        <dbReference type="ARBA" id="ARBA00022723"/>
    </source>
</evidence>
<dbReference type="GO" id="GO:0005886">
    <property type="term" value="C:plasma membrane"/>
    <property type="evidence" value="ECO:0007669"/>
    <property type="project" value="UniProtKB-SubCell"/>
</dbReference>
<comment type="catalytic activity">
    <reaction evidence="13 14">
        <text>protoporphyrinogen IX + 3 A = protoporphyrin IX + 3 AH2</text>
        <dbReference type="Rhea" id="RHEA:62000"/>
        <dbReference type="ChEBI" id="CHEBI:13193"/>
        <dbReference type="ChEBI" id="CHEBI:17499"/>
        <dbReference type="ChEBI" id="CHEBI:57306"/>
        <dbReference type="ChEBI" id="CHEBI:57307"/>
    </reaction>
</comment>
<dbReference type="EC" id="1.3.99.-" evidence="14"/>
<dbReference type="Proteomes" id="UP000317199">
    <property type="component" value="Chromosome"/>
</dbReference>
<comment type="similarity">
    <text evidence="3 14">Belongs to the HemJ family.</text>
</comment>
<comment type="subcellular location">
    <subcellularLocation>
        <location evidence="1">Cell membrane</location>
        <topology evidence="1">Multi-pass membrane protein</topology>
    </subcellularLocation>
</comment>
<dbReference type="EMBL" id="CP041242">
    <property type="protein sequence ID" value="QDH71122.1"/>
    <property type="molecule type" value="Genomic_DNA"/>
</dbReference>
<keyword evidence="12 14" id="KW-0472">Membrane</keyword>
<evidence type="ECO:0000256" key="4">
    <source>
        <dbReference type="ARBA" id="ARBA00017504"/>
    </source>
</evidence>
<dbReference type="GO" id="GO:0006782">
    <property type="term" value="P:protoporphyrinogen IX biosynthetic process"/>
    <property type="evidence" value="ECO:0007669"/>
    <property type="project" value="UniProtKB-UniRule"/>
</dbReference>
<accession>A0A514BUT3</accession>
<name>A0A514BUT3_9GAMM</name>
<evidence type="ECO:0000256" key="1">
    <source>
        <dbReference type="ARBA" id="ARBA00004651"/>
    </source>
</evidence>
<feature type="transmembrane region" description="Helical" evidence="15">
    <location>
        <begin position="113"/>
        <end position="134"/>
    </location>
</feature>
<keyword evidence="9 15" id="KW-1133">Transmembrane helix</keyword>
<sequence>MYFWLKVAHIASMTVWFTGLFFLPRLFVARHLRERDARAGFFNPVANHLFFRIATPAGVLTIAFGMALIPWVQPGGWLVAKLAVVTLAVLLHLYLGLHLYALGHGHDKHSAMFYRLLGWLPLLLLLAAAALTGAKPRSFGEAPAPGDVAMVGHAHSPGASSTP</sequence>
<evidence type="ECO:0000256" key="10">
    <source>
        <dbReference type="ARBA" id="ARBA00023002"/>
    </source>
</evidence>
<keyword evidence="6 14" id="KW-0349">Heme</keyword>
<evidence type="ECO:0000256" key="7">
    <source>
        <dbReference type="ARBA" id="ARBA00022692"/>
    </source>
</evidence>
<evidence type="ECO:0000256" key="15">
    <source>
        <dbReference type="SAM" id="Phobius"/>
    </source>
</evidence>
<evidence type="ECO:0000256" key="14">
    <source>
        <dbReference type="PIRNR" id="PIRNR004638"/>
    </source>
</evidence>
<comment type="pathway">
    <text evidence="2 14">Porphyrin-containing compound metabolism; protoporphyrin-IX biosynthesis; protoporphyrin-IX from protoporphyrinogen-IX: step 1/1.</text>
</comment>
<evidence type="ECO:0000313" key="17">
    <source>
        <dbReference type="Proteomes" id="UP000317199"/>
    </source>
</evidence>
<keyword evidence="10" id="KW-0560">Oxidoreductase</keyword>
<comment type="function">
    <text evidence="14">Catalyzes the oxidation of protoporphyrinogen IX to protoporphyrin IX.</text>
</comment>
<keyword evidence="8 14" id="KW-0479">Metal-binding</keyword>
<evidence type="ECO:0000256" key="9">
    <source>
        <dbReference type="ARBA" id="ARBA00022989"/>
    </source>
</evidence>
<dbReference type="PANTHER" id="PTHR40255">
    <property type="entry name" value="UPF0093 MEMBRANE PROTEIN SLR1790"/>
    <property type="match status" value="1"/>
</dbReference>
<evidence type="ECO:0000256" key="6">
    <source>
        <dbReference type="ARBA" id="ARBA00022617"/>
    </source>
</evidence>
<reference evidence="16 17" key="1">
    <citation type="submission" date="2019-06" db="EMBL/GenBank/DDBJ databases">
        <title>Lysobacter alkalisoli sp. nov. isolated from saline-alkali soil.</title>
        <authorList>
            <person name="Sun J.-Q."/>
            <person name="Xu L."/>
        </authorList>
    </citation>
    <scope>NUCLEOTIDE SEQUENCE [LARGE SCALE GENOMIC DNA]</scope>
    <source>
        <strain evidence="16 17">SJ-36</strain>
    </source>
</reference>